<evidence type="ECO:0000256" key="2">
    <source>
        <dbReference type="SAM" id="Phobius"/>
    </source>
</evidence>
<feature type="compositionally biased region" description="Acidic residues" evidence="1">
    <location>
        <begin position="143"/>
        <end position="153"/>
    </location>
</feature>
<protein>
    <submittedName>
        <fullName evidence="4">Uncharacterized protein</fullName>
    </submittedName>
</protein>
<organism evidence="4 5">
    <name type="scientific">Diabrotica virgifera virgifera</name>
    <name type="common">western corn rootworm</name>
    <dbReference type="NCBI Taxonomy" id="50390"/>
    <lineage>
        <taxon>Eukaryota</taxon>
        <taxon>Metazoa</taxon>
        <taxon>Ecdysozoa</taxon>
        <taxon>Arthropoda</taxon>
        <taxon>Hexapoda</taxon>
        <taxon>Insecta</taxon>
        <taxon>Pterygota</taxon>
        <taxon>Neoptera</taxon>
        <taxon>Endopterygota</taxon>
        <taxon>Coleoptera</taxon>
        <taxon>Polyphaga</taxon>
        <taxon>Cucujiformia</taxon>
        <taxon>Chrysomeloidea</taxon>
        <taxon>Chrysomelidae</taxon>
        <taxon>Galerucinae</taxon>
        <taxon>Diabroticina</taxon>
        <taxon>Diabroticites</taxon>
        <taxon>Diabrotica</taxon>
    </lineage>
</organism>
<evidence type="ECO:0000256" key="1">
    <source>
        <dbReference type="SAM" id="MobiDB-lite"/>
    </source>
</evidence>
<accession>A0ABM5L6F9</accession>
<feature type="transmembrane region" description="Helical" evidence="2">
    <location>
        <begin position="181"/>
        <end position="199"/>
    </location>
</feature>
<keyword evidence="5" id="KW-1185">Reference proteome</keyword>
<keyword evidence="2" id="KW-0472">Membrane</keyword>
<keyword evidence="3" id="KW-0732">Signal</keyword>
<feature type="signal peptide" evidence="3">
    <location>
        <begin position="1"/>
        <end position="18"/>
    </location>
</feature>
<keyword evidence="2" id="KW-0812">Transmembrane</keyword>
<evidence type="ECO:0000313" key="5">
    <source>
        <dbReference type="Proteomes" id="UP001652700"/>
    </source>
</evidence>
<feature type="chain" id="PRO_5047478047" evidence="3">
    <location>
        <begin position="19"/>
        <end position="323"/>
    </location>
</feature>
<proteinExistence type="predicted"/>
<keyword evidence="2" id="KW-1133">Transmembrane helix</keyword>
<dbReference type="RefSeq" id="XP_050518021.1">
    <property type="nucleotide sequence ID" value="XM_050662064.1"/>
</dbReference>
<dbReference type="EnsemblMetazoa" id="XM_050662064.1">
    <property type="protein sequence ID" value="XP_050518021.1"/>
    <property type="gene ID" value="LOC126892510"/>
</dbReference>
<feature type="region of interest" description="Disordered" evidence="1">
    <location>
        <begin position="135"/>
        <end position="171"/>
    </location>
</feature>
<reference evidence="4" key="1">
    <citation type="submission" date="2025-05" db="UniProtKB">
        <authorList>
            <consortium name="EnsemblMetazoa"/>
        </authorList>
    </citation>
    <scope>IDENTIFICATION</scope>
</reference>
<dbReference type="GeneID" id="126892510"/>
<evidence type="ECO:0000256" key="3">
    <source>
        <dbReference type="SAM" id="SignalP"/>
    </source>
</evidence>
<sequence>MHKLAIFGLFFLFSGLFGETVVPTATRGNENVTVQISRQSRASRDAAYRGLIVCAFRYDTGCFLDVAKQFLDSKRVELLAEADAEVARASGSTSTTNKPSQVAQTIEKLFTDLAGLFREGFANIFGVQENDDELAANKGKDTEENDDDEEDDDKKENTSRDIGVFSSQARKKKQEHPLKRLIRKILIGIVIISILNYILKFYFAGLSFLKWLVGFLYWKLHAIKLFLWWKKWKYGHGHEVHEIDHEPWTFEHGHGHDISHTIEHDSSLHGYDYSDHLFGAPETDHNNYQPYWGREDYAHNLAYSKQKPEKKMDPLTKITSMLG</sequence>
<name>A0ABM5L6F9_DIAVI</name>
<evidence type="ECO:0000313" key="4">
    <source>
        <dbReference type="EnsemblMetazoa" id="XP_050518021.1"/>
    </source>
</evidence>
<dbReference type="Proteomes" id="UP001652700">
    <property type="component" value="Unplaced"/>
</dbReference>